<gene>
    <name evidence="4" type="ORF">SAMN05421867_102142</name>
</gene>
<sequence length="711" mass="73725">MTTLQPLLHDLLAAVAAPTQAWSAPDGQLRAAGAQGIYQADTRLVRSALLTVGGAEPETVAAGPDGPGAVRVTALVRAVDGPGADPTTRLDRRRVAAPGRVQETLVLTCATAEPVTARVALTVRPDASPMEVVKTGRPPVAARLLADDATDGTPDAGDGPADGPGTRWEADGGRTAALLAPGAEVTTTQDADGPVVEVVWDVVVTPGTPTTLTWSVDVDDPGAVVGPPVRPAPEWSVPRVQADDRRLPALLAQSLDDLATLRMTAAHAPDDVFLAAGAPWFFTLFGRDSLWAARMLLPLGTELAAGTLRTLAALQGTRTDPATAEQPGKILHEVRAGELALPDEGMVLPPVYYGTVDATPLWVCVLHDAWRWGMPAEQVEALLPAAERALAWMSDHGDADGDGFLEYVDETGHGLANQGWKDSGDSVQWRDGTLATGPIALVEVQGYAHEAALAGAALLDAFGRPGGDRWRAWAARLAERFRASFWTSDDEGPYPGIALDADKRVVDSVTSNLGHLLGTGLLSAEEEAVVAARLAGADLGSGRGLRTLSARSGGFWPLRYHGGAVWPHDTAIAVAGLARAGHGDVAASLAAGLLAVGEDVGWRLPELWSGDAPDESPRTVPYPAACRPQAWSAASAVVVLSSALGLRPDVPGGTLTVAPVRPSPFGALGVEGLRLAGHPLDVRVTASGEARVTTSAAVQVRGADSIEAPRR</sequence>
<dbReference type="RefSeq" id="WP_090030783.1">
    <property type="nucleotide sequence ID" value="NZ_BONM01000024.1"/>
</dbReference>
<feature type="region of interest" description="Disordered" evidence="1">
    <location>
        <begin position="148"/>
        <end position="171"/>
    </location>
</feature>
<dbReference type="InterPro" id="IPR054491">
    <property type="entry name" value="MGH1-like_GH"/>
</dbReference>
<evidence type="ECO:0000259" key="3">
    <source>
        <dbReference type="Pfam" id="PF22422"/>
    </source>
</evidence>
<dbReference type="OrthoDB" id="9759959at2"/>
<proteinExistence type="predicted"/>
<dbReference type="Gene3D" id="1.50.10.10">
    <property type="match status" value="1"/>
</dbReference>
<keyword evidence="5" id="KW-1185">Reference proteome</keyword>
<dbReference type="Proteomes" id="UP000199012">
    <property type="component" value="Unassembled WGS sequence"/>
</dbReference>
<dbReference type="Pfam" id="PF14742">
    <property type="entry name" value="GDE_N_bis"/>
    <property type="match status" value="1"/>
</dbReference>
<name>A0A1I0W2V5_9CELL</name>
<feature type="domain" description="Putative glycogen debranching enzyme N-terminal" evidence="2">
    <location>
        <begin position="17"/>
        <end position="214"/>
    </location>
</feature>
<reference evidence="4 5" key="1">
    <citation type="submission" date="2016-10" db="EMBL/GenBank/DDBJ databases">
        <authorList>
            <person name="de Groot N.N."/>
        </authorList>
    </citation>
    <scope>NUCLEOTIDE SEQUENCE [LARGE SCALE GENOMIC DNA]</scope>
    <source>
        <strain evidence="4 5">CGMCC 4.6945</strain>
    </source>
</reference>
<dbReference type="GO" id="GO:0005975">
    <property type="term" value="P:carbohydrate metabolic process"/>
    <property type="evidence" value="ECO:0007669"/>
    <property type="project" value="InterPro"/>
</dbReference>
<dbReference type="EMBL" id="FOKA01000002">
    <property type="protein sequence ID" value="SFA83059.1"/>
    <property type="molecule type" value="Genomic_DNA"/>
</dbReference>
<dbReference type="AlphaFoldDB" id="A0A1I0W2V5"/>
<feature type="compositionally biased region" description="Low complexity" evidence="1">
    <location>
        <begin position="151"/>
        <end position="166"/>
    </location>
</feature>
<evidence type="ECO:0000259" key="2">
    <source>
        <dbReference type="Pfam" id="PF14742"/>
    </source>
</evidence>
<evidence type="ECO:0000313" key="5">
    <source>
        <dbReference type="Proteomes" id="UP000199012"/>
    </source>
</evidence>
<dbReference type="InterPro" id="IPR012341">
    <property type="entry name" value="6hp_glycosidase-like_sf"/>
</dbReference>
<evidence type="ECO:0000313" key="4">
    <source>
        <dbReference type="EMBL" id="SFA83059.1"/>
    </source>
</evidence>
<organism evidence="4 5">
    <name type="scientific">Cellulomonas marina</name>
    <dbReference type="NCBI Taxonomy" id="988821"/>
    <lineage>
        <taxon>Bacteria</taxon>
        <taxon>Bacillati</taxon>
        <taxon>Actinomycetota</taxon>
        <taxon>Actinomycetes</taxon>
        <taxon>Micrococcales</taxon>
        <taxon>Cellulomonadaceae</taxon>
        <taxon>Cellulomonas</taxon>
    </lineage>
</organism>
<evidence type="ECO:0000256" key="1">
    <source>
        <dbReference type="SAM" id="MobiDB-lite"/>
    </source>
</evidence>
<dbReference type="SUPFAM" id="SSF48208">
    <property type="entry name" value="Six-hairpin glycosidases"/>
    <property type="match status" value="1"/>
</dbReference>
<accession>A0A1I0W2V5</accession>
<feature type="domain" description="Mannosylglycerate hydrolase MGH1-like glycoside hydrolase" evidence="3">
    <location>
        <begin position="358"/>
        <end position="595"/>
    </location>
</feature>
<dbReference type="Pfam" id="PF22422">
    <property type="entry name" value="MGH1-like_GH"/>
    <property type="match status" value="1"/>
</dbReference>
<protein>
    <submittedName>
        <fullName evidence="4">Amylo-alpha-1,6-glucosidase</fullName>
    </submittedName>
</protein>
<dbReference type="STRING" id="988821.SAMN05421867_102142"/>
<dbReference type="InterPro" id="IPR008928">
    <property type="entry name" value="6-hairpin_glycosidase_sf"/>
</dbReference>
<dbReference type="InterPro" id="IPR032856">
    <property type="entry name" value="GDE_N_bis"/>
</dbReference>